<gene>
    <name evidence="5" type="ORF">NITGR_170068</name>
</gene>
<dbReference type="PANTHER" id="PTHR43300:SF7">
    <property type="entry name" value="UDP-N-ACETYLBACILLOSAMINE N-ACETYLTRANSFERASE"/>
    <property type="match status" value="1"/>
</dbReference>
<evidence type="ECO:0000256" key="2">
    <source>
        <dbReference type="PIRSR" id="PIRSR620019-1"/>
    </source>
</evidence>
<dbReference type="STRING" id="1266370.NITGR_170068"/>
<dbReference type="GO" id="GO:0016746">
    <property type="term" value="F:acyltransferase activity"/>
    <property type="evidence" value="ECO:0007669"/>
    <property type="project" value="UniProtKB-KW"/>
</dbReference>
<accession>M1Z9G8</accession>
<reference evidence="5 6" key="1">
    <citation type="journal article" date="2013" name="Front. Microbiol.">
        <title>The genome of Nitrospina gracilis illuminates the metabolism and evolution of the major marine nitrite oxidizer.</title>
        <authorList>
            <person name="Luecker S."/>
            <person name="Nowka B."/>
            <person name="Rattei T."/>
            <person name="Spieck E."/>
            <person name="and Daims H."/>
        </authorList>
    </citation>
    <scope>NUCLEOTIDE SEQUENCE [LARGE SCALE GENOMIC DNA]</scope>
    <source>
        <strain evidence="5 6">3/211</strain>
    </source>
</reference>
<evidence type="ECO:0000259" key="4">
    <source>
        <dbReference type="Pfam" id="PF17836"/>
    </source>
</evidence>
<dbReference type="OrthoDB" id="9794407at2"/>
<keyword evidence="6" id="KW-1185">Reference proteome</keyword>
<feature type="binding site" evidence="3">
    <location>
        <position position="69"/>
    </location>
    <ligand>
        <name>substrate</name>
    </ligand>
</feature>
<name>M1Z9G8_NITG3</name>
<evidence type="ECO:0000313" key="6">
    <source>
        <dbReference type="Proteomes" id="UP000011704"/>
    </source>
</evidence>
<evidence type="ECO:0000313" key="5">
    <source>
        <dbReference type="EMBL" id="CCQ89811.1"/>
    </source>
</evidence>
<dbReference type="CDD" id="cd03360">
    <property type="entry name" value="LbH_AT_putative"/>
    <property type="match status" value="1"/>
</dbReference>
<dbReference type="InterPro" id="IPR011004">
    <property type="entry name" value="Trimer_LpxA-like_sf"/>
</dbReference>
<dbReference type="Proteomes" id="UP000011704">
    <property type="component" value="Unassembled WGS sequence"/>
</dbReference>
<comment type="similarity">
    <text evidence="1">Belongs to the transferase hexapeptide repeat family.</text>
</comment>
<dbReference type="SUPFAM" id="SSF51161">
    <property type="entry name" value="Trimeric LpxA-like enzymes"/>
    <property type="match status" value="1"/>
</dbReference>
<dbReference type="AlphaFoldDB" id="M1Z9G8"/>
<dbReference type="HOGENOM" id="CLU_081811_2_0_0"/>
<proteinExistence type="inferred from homology"/>
<sequence>MAALLIFGGGGHGKVVAAIAKDVQKWDRIAFADDRHMELKRVADFEVLAGFDDAASGLKDFTHFFVAIGENALRLKLLLRHCEAGHTAATLVHPTAWVCETAIVGQGTLIGPQAVVHTGARVGRGCIVNTAATVDHDCILEDGVHLSPGVHLAGEVKVGRETSIGVGASVSNRMDIGHNSVIGAGSAVVDPIPDNVTAAGAPARILKQT</sequence>
<feature type="binding site" evidence="3">
    <location>
        <position position="145"/>
    </location>
    <ligand>
        <name>acetyl-CoA</name>
        <dbReference type="ChEBI" id="CHEBI:57288"/>
    </ligand>
</feature>
<feature type="site" description="Increases basicity of active site His" evidence="2">
    <location>
        <position position="137"/>
    </location>
</feature>
<keyword evidence="5" id="KW-0808">Transferase</keyword>
<dbReference type="PANTHER" id="PTHR43300">
    <property type="entry name" value="ACETYLTRANSFERASE"/>
    <property type="match status" value="1"/>
</dbReference>
<evidence type="ECO:0000256" key="3">
    <source>
        <dbReference type="PIRSR" id="PIRSR620019-2"/>
    </source>
</evidence>
<feature type="active site" description="Proton acceptor" evidence="2">
    <location>
        <position position="136"/>
    </location>
</feature>
<dbReference type="InterPro" id="IPR041561">
    <property type="entry name" value="PglD_N"/>
</dbReference>
<dbReference type="NCBIfam" id="TIGR03570">
    <property type="entry name" value="NeuD_NnaD"/>
    <property type="match status" value="1"/>
</dbReference>
<dbReference type="InterPro" id="IPR050179">
    <property type="entry name" value="Trans_hexapeptide_repeat"/>
</dbReference>
<dbReference type="InterPro" id="IPR020019">
    <property type="entry name" value="AcTrfase_PglD-like"/>
</dbReference>
<evidence type="ECO:0000256" key="1">
    <source>
        <dbReference type="ARBA" id="ARBA00007274"/>
    </source>
</evidence>
<dbReference type="EMBL" id="CAQJ01000019">
    <property type="protein sequence ID" value="CCQ89811.1"/>
    <property type="molecule type" value="Genomic_DNA"/>
</dbReference>
<feature type="domain" description="PglD N-terminal" evidence="4">
    <location>
        <begin position="4"/>
        <end position="77"/>
    </location>
</feature>
<dbReference type="Pfam" id="PF17836">
    <property type="entry name" value="PglD_N"/>
    <property type="match status" value="1"/>
</dbReference>
<dbReference type="Gene3D" id="3.40.50.20">
    <property type="match status" value="1"/>
</dbReference>
<comment type="caution">
    <text evidence="5">The sequence shown here is derived from an EMBL/GenBank/DDBJ whole genome shotgun (WGS) entry which is preliminary data.</text>
</comment>
<organism evidence="5 6">
    <name type="scientific">Nitrospina gracilis (strain 3/211)</name>
    <dbReference type="NCBI Taxonomy" id="1266370"/>
    <lineage>
        <taxon>Bacteria</taxon>
        <taxon>Pseudomonadati</taxon>
        <taxon>Nitrospinota/Tectimicrobiota group</taxon>
        <taxon>Nitrospinota</taxon>
        <taxon>Nitrospinia</taxon>
        <taxon>Nitrospinales</taxon>
        <taxon>Nitrospinaceae</taxon>
        <taxon>Nitrospina</taxon>
    </lineage>
</organism>
<keyword evidence="5" id="KW-0012">Acyltransferase</keyword>
<dbReference type="RefSeq" id="WP_005006619.1">
    <property type="nucleotide sequence ID" value="NZ_HG422173.1"/>
</dbReference>
<protein>
    <submittedName>
        <fullName evidence="5">Sugar O-acyltransferase, sialic acid O-acetyltransferase NeuD family</fullName>
    </submittedName>
</protein>
<dbReference type="InParanoid" id="M1Z9G8"/>
<dbReference type="Gene3D" id="2.160.10.10">
    <property type="entry name" value="Hexapeptide repeat proteins"/>
    <property type="match status" value="1"/>
</dbReference>